<proteinExistence type="predicted"/>
<keyword evidence="2" id="KW-1185">Reference proteome</keyword>
<reference evidence="1 2" key="1">
    <citation type="submission" date="2015-10" db="EMBL/GenBank/DDBJ databases">
        <title>Transcriptomic analysis of a linuron degrading triple-species bacterial consortium.</title>
        <authorList>
            <person name="Albers P."/>
        </authorList>
    </citation>
    <scope>NUCLEOTIDE SEQUENCE [LARGE SCALE GENOMIC DNA]</scope>
    <source>
        <strain evidence="1 2">WDL6</strain>
    </source>
</reference>
<dbReference type="PATRIC" id="fig|121290.4.peg.2524"/>
<dbReference type="STRING" id="121290.APY04_1927"/>
<organism evidence="1 2">
    <name type="scientific">Hyphomicrobium sulfonivorans</name>
    <dbReference type="NCBI Taxonomy" id="121290"/>
    <lineage>
        <taxon>Bacteria</taxon>
        <taxon>Pseudomonadati</taxon>
        <taxon>Pseudomonadota</taxon>
        <taxon>Alphaproteobacteria</taxon>
        <taxon>Hyphomicrobiales</taxon>
        <taxon>Hyphomicrobiaceae</taxon>
        <taxon>Hyphomicrobium</taxon>
    </lineage>
</organism>
<dbReference type="Gene3D" id="1.20.1600.10">
    <property type="entry name" value="Outer membrane efflux proteins (OEP)"/>
    <property type="match status" value="1"/>
</dbReference>
<gene>
    <name evidence="1" type="ORF">APY04_1927</name>
</gene>
<dbReference type="Proteomes" id="UP000059074">
    <property type="component" value="Unassembled WGS sequence"/>
</dbReference>
<accession>A0A109BET7</accession>
<name>A0A109BET7_HYPSL</name>
<sequence>MNTGRFWTESPYGSTTNIGVSLEIPIFDRREGAVEKAEAEVRTAYLKLRVANAEVHADLVKYASQVRERGAAFENFRTNVNPRLAKLKRMSEDAYKLSGGTIADLLDATRTRVESTVSGVELTGSLMEAQLRFQAARGDIAALLTEP</sequence>
<dbReference type="GO" id="GO:0015562">
    <property type="term" value="F:efflux transmembrane transporter activity"/>
    <property type="evidence" value="ECO:0007669"/>
    <property type="project" value="InterPro"/>
</dbReference>
<dbReference type="SUPFAM" id="SSF56954">
    <property type="entry name" value="Outer membrane efflux proteins (OEP)"/>
    <property type="match status" value="1"/>
</dbReference>
<dbReference type="AlphaFoldDB" id="A0A109BET7"/>
<evidence type="ECO:0000313" key="1">
    <source>
        <dbReference type="EMBL" id="KWT67493.1"/>
    </source>
</evidence>
<evidence type="ECO:0000313" key="2">
    <source>
        <dbReference type="Proteomes" id="UP000059074"/>
    </source>
</evidence>
<comment type="caution">
    <text evidence="1">The sequence shown here is derived from an EMBL/GenBank/DDBJ whole genome shotgun (WGS) entry which is preliminary data.</text>
</comment>
<dbReference type="EMBL" id="LMTR01000064">
    <property type="protein sequence ID" value="KWT67493.1"/>
    <property type="molecule type" value="Genomic_DNA"/>
</dbReference>
<protein>
    <submittedName>
        <fullName evidence="1">Heavy metal RND efflux outer membrane protein, CzcC family</fullName>
    </submittedName>
</protein>